<proteinExistence type="predicted"/>
<reference evidence="1" key="2">
    <citation type="submission" date="2018-05" db="EMBL/GenBank/DDBJ databases">
        <title>OmerRS3 (Oryza meridionalis Reference Sequence Version 3).</title>
        <authorList>
            <person name="Zhang J."/>
            <person name="Kudrna D."/>
            <person name="Lee S."/>
            <person name="Talag J."/>
            <person name="Welchert J."/>
            <person name="Wing R.A."/>
        </authorList>
    </citation>
    <scope>NUCLEOTIDE SEQUENCE [LARGE SCALE GENOMIC DNA]</scope>
    <source>
        <strain evidence="1">cv. OR44</strain>
    </source>
</reference>
<organism evidence="1">
    <name type="scientific">Oryza meridionalis</name>
    <dbReference type="NCBI Taxonomy" id="40149"/>
    <lineage>
        <taxon>Eukaryota</taxon>
        <taxon>Viridiplantae</taxon>
        <taxon>Streptophyta</taxon>
        <taxon>Embryophyta</taxon>
        <taxon>Tracheophyta</taxon>
        <taxon>Spermatophyta</taxon>
        <taxon>Magnoliopsida</taxon>
        <taxon>Liliopsida</taxon>
        <taxon>Poales</taxon>
        <taxon>Poaceae</taxon>
        <taxon>BOP clade</taxon>
        <taxon>Oryzoideae</taxon>
        <taxon>Oryzeae</taxon>
        <taxon>Oryzinae</taxon>
        <taxon>Oryza</taxon>
    </lineage>
</organism>
<sequence>MHLVVQSLVGYKFEMDLFQPTEVIPYFTCDHHKHLGSEAQASLFSYRRLSWNERMKLCGLLTTLCHPYTNKPFKIQAAKKKVCTNNNHNRASFTVNSTSITAITNKGH</sequence>
<keyword evidence="2" id="KW-1185">Reference proteome</keyword>
<name>A0A0E0DS42_9ORYZ</name>
<dbReference type="Gramene" id="OMERI05G15950.1">
    <property type="protein sequence ID" value="OMERI05G15950.1"/>
    <property type="gene ID" value="OMERI05G15950"/>
</dbReference>
<accession>A0A0E0DS42</accession>
<protein>
    <submittedName>
        <fullName evidence="1">Uncharacterized protein</fullName>
    </submittedName>
</protein>
<dbReference type="HOGENOM" id="CLU_175087_0_0_1"/>
<evidence type="ECO:0000313" key="2">
    <source>
        <dbReference type="Proteomes" id="UP000008021"/>
    </source>
</evidence>
<evidence type="ECO:0000313" key="1">
    <source>
        <dbReference type="EnsemblPlants" id="OMERI05G15950.1"/>
    </source>
</evidence>
<dbReference type="AlphaFoldDB" id="A0A0E0DS42"/>
<reference evidence="1" key="1">
    <citation type="submission" date="2015-04" db="UniProtKB">
        <authorList>
            <consortium name="EnsemblPlants"/>
        </authorList>
    </citation>
    <scope>IDENTIFICATION</scope>
</reference>
<dbReference type="EnsemblPlants" id="OMERI05G15950.1">
    <property type="protein sequence ID" value="OMERI05G15950.1"/>
    <property type="gene ID" value="OMERI05G15950"/>
</dbReference>
<dbReference type="Proteomes" id="UP000008021">
    <property type="component" value="Chromosome 5"/>
</dbReference>